<evidence type="ECO:0000313" key="1">
    <source>
        <dbReference type="EMBL" id="MFD2514679.1"/>
    </source>
</evidence>
<sequence length="148" mass="15637">MLENIINQVKGQLTGELQNKFQLQPDAANRSVDLAKENLTDEVKQRASSGDMGGLMDVLKGNKGAAESSAVSNVIQKYVSDLTNKVGIPENVAKQVAPFAINFIMQKVSGKMATENLGQSDILSGLAGGKLKDTLGKGLGDKLGGMFK</sequence>
<name>A0ABW5ILZ0_9BACT</name>
<evidence type="ECO:0000313" key="2">
    <source>
        <dbReference type="Proteomes" id="UP001597544"/>
    </source>
</evidence>
<proteinExistence type="predicted"/>
<evidence type="ECO:0008006" key="3">
    <source>
        <dbReference type="Google" id="ProtNLM"/>
    </source>
</evidence>
<keyword evidence="2" id="KW-1185">Reference proteome</keyword>
<reference evidence="2" key="1">
    <citation type="journal article" date="2019" name="Int. J. Syst. Evol. Microbiol.">
        <title>The Global Catalogue of Microorganisms (GCM) 10K type strain sequencing project: providing services to taxonomists for standard genome sequencing and annotation.</title>
        <authorList>
            <consortium name="The Broad Institute Genomics Platform"/>
            <consortium name="The Broad Institute Genome Sequencing Center for Infectious Disease"/>
            <person name="Wu L."/>
            <person name="Ma J."/>
        </authorList>
    </citation>
    <scope>NUCLEOTIDE SEQUENCE [LARGE SCALE GENOMIC DNA]</scope>
    <source>
        <strain evidence="2">KCTC 42498</strain>
    </source>
</reference>
<accession>A0ABW5ILZ0</accession>
<dbReference type="Proteomes" id="UP001597544">
    <property type="component" value="Unassembled WGS sequence"/>
</dbReference>
<comment type="caution">
    <text evidence="1">The sequence shown here is derived from an EMBL/GenBank/DDBJ whole genome shotgun (WGS) entry which is preliminary data.</text>
</comment>
<dbReference type="RefSeq" id="WP_377507777.1">
    <property type="nucleotide sequence ID" value="NZ_JBHULU010000015.1"/>
</dbReference>
<organism evidence="1 2">
    <name type="scientific">Pontibacter locisalis</name>
    <dbReference type="NCBI Taxonomy" id="1719035"/>
    <lineage>
        <taxon>Bacteria</taxon>
        <taxon>Pseudomonadati</taxon>
        <taxon>Bacteroidota</taxon>
        <taxon>Cytophagia</taxon>
        <taxon>Cytophagales</taxon>
        <taxon>Hymenobacteraceae</taxon>
        <taxon>Pontibacter</taxon>
    </lineage>
</organism>
<dbReference type="EMBL" id="JBHULU010000015">
    <property type="protein sequence ID" value="MFD2514679.1"/>
    <property type="molecule type" value="Genomic_DNA"/>
</dbReference>
<protein>
    <recommendedName>
        <fullName evidence="3">DUF937 domain-containing protein</fullName>
    </recommendedName>
</protein>
<gene>
    <name evidence="1" type="ORF">ACFSRY_12455</name>
</gene>